<comment type="caution">
    <text evidence="1">The sequence shown here is derived from an EMBL/GenBank/DDBJ whole genome shotgun (WGS) entry which is preliminary data.</text>
</comment>
<dbReference type="EMBL" id="JAIWYP010000005">
    <property type="protein sequence ID" value="KAH3821800.1"/>
    <property type="molecule type" value="Genomic_DNA"/>
</dbReference>
<evidence type="ECO:0000313" key="2">
    <source>
        <dbReference type="Proteomes" id="UP000828390"/>
    </source>
</evidence>
<evidence type="ECO:0000313" key="1">
    <source>
        <dbReference type="EMBL" id="KAH3821800.1"/>
    </source>
</evidence>
<reference evidence="1" key="1">
    <citation type="journal article" date="2019" name="bioRxiv">
        <title>The Genome of the Zebra Mussel, Dreissena polymorpha: A Resource for Invasive Species Research.</title>
        <authorList>
            <person name="McCartney M.A."/>
            <person name="Auch B."/>
            <person name="Kono T."/>
            <person name="Mallez S."/>
            <person name="Zhang Y."/>
            <person name="Obille A."/>
            <person name="Becker A."/>
            <person name="Abrahante J.E."/>
            <person name="Garbe J."/>
            <person name="Badalamenti J.P."/>
            <person name="Herman A."/>
            <person name="Mangelson H."/>
            <person name="Liachko I."/>
            <person name="Sullivan S."/>
            <person name="Sone E.D."/>
            <person name="Koren S."/>
            <person name="Silverstein K.A.T."/>
            <person name="Beckman K.B."/>
            <person name="Gohl D.M."/>
        </authorList>
    </citation>
    <scope>NUCLEOTIDE SEQUENCE</scope>
    <source>
        <strain evidence="1">Duluth1</strain>
        <tissue evidence="1">Whole animal</tissue>
    </source>
</reference>
<gene>
    <name evidence="1" type="ORF">DPMN_123568</name>
</gene>
<dbReference type="AlphaFoldDB" id="A0A9D4GRK5"/>
<name>A0A9D4GRK5_DREPO</name>
<dbReference type="Proteomes" id="UP000828390">
    <property type="component" value="Unassembled WGS sequence"/>
</dbReference>
<organism evidence="1 2">
    <name type="scientific">Dreissena polymorpha</name>
    <name type="common">Zebra mussel</name>
    <name type="synonym">Mytilus polymorpha</name>
    <dbReference type="NCBI Taxonomy" id="45954"/>
    <lineage>
        <taxon>Eukaryota</taxon>
        <taxon>Metazoa</taxon>
        <taxon>Spiralia</taxon>
        <taxon>Lophotrochozoa</taxon>
        <taxon>Mollusca</taxon>
        <taxon>Bivalvia</taxon>
        <taxon>Autobranchia</taxon>
        <taxon>Heteroconchia</taxon>
        <taxon>Euheterodonta</taxon>
        <taxon>Imparidentia</taxon>
        <taxon>Neoheterodontei</taxon>
        <taxon>Myida</taxon>
        <taxon>Dreissenoidea</taxon>
        <taxon>Dreissenidae</taxon>
        <taxon>Dreissena</taxon>
    </lineage>
</organism>
<sequence>MHCPSSERWQPSDAKFLFFVSGDQNPFTLHRKALLGKHDLSVVFNDEFNLSTLALNQCKSTGNLVQIVGSQR</sequence>
<reference evidence="1" key="2">
    <citation type="submission" date="2020-11" db="EMBL/GenBank/DDBJ databases">
        <authorList>
            <person name="McCartney M.A."/>
            <person name="Auch B."/>
            <person name="Kono T."/>
            <person name="Mallez S."/>
            <person name="Becker A."/>
            <person name="Gohl D.M."/>
            <person name="Silverstein K.A.T."/>
            <person name="Koren S."/>
            <person name="Bechman K.B."/>
            <person name="Herman A."/>
            <person name="Abrahante J.E."/>
            <person name="Garbe J."/>
        </authorList>
    </citation>
    <scope>NUCLEOTIDE SEQUENCE</scope>
    <source>
        <strain evidence="1">Duluth1</strain>
        <tissue evidence="1">Whole animal</tissue>
    </source>
</reference>
<accession>A0A9D4GRK5</accession>
<proteinExistence type="predicted"/>
<protein>
    <submittedName>
        <fullName evidence="1">Uncharacterized protein</fullName>
    </submittedName>
</protein>
<keyword evidence="2" id="KW-1185">Reference proteome</keyword>